<organism evidence="1 2">
    <name type="scientific">Pluteus cervinus</name>
    <dbReference type="NCBI Taxonomy" id="181527"/>
    <lineage>
        <taxon>Eukaryota</taxon>
        <taxon>Fungi</taxon>
        <taxon>Dikarya</taxon>
        <taxon>Basidiomycota</taxon>
        <taxon>Agaricomycotina</taxon>
        <taxon>Agaricomycetes</taxon>
        <taxon>Agaricomycetidae</taxon>
        <taxon>Agaricales</taxon>
        <taxon>Pluteineae</taxon>
        <taxon>Pluteaceae</taxon>
        <taxon>Pluteus</taxon>
    </lineage>
</organism>
<dbReference type="EMBL" id="ML208330">
    <property type="protein sequence ID" value="TFK69462.1"/>
    <property type="molecule type" value="Genomic_DNA"/>
</dbReference>
<accession>A0ACD3AVT6</accession>
<reference evidence="1 2" key="1">
    <citation type="journal article" date="2019" name="Nat. Ecol. Evol.">
        <title>Megaphylogeny resolves global patterns of mushroom evolution.</title>
        <authorList>
            <person name="Varga T."/>
            <person name="Krizsan K."/>
            <person name="Foldi C."/>
            <person name="Dima B."/>
            <person name="Sanchez-Garcia M."/>
            <person name="Sanchez-Ramirez S."/>
            <person name="Szollosi G.J."/>
            <person name="Szarkandi J.G."/>
            <person name="Papp V."/>
            <person name="Albert L."/>
            <person name="Andreopoulos W."/>
            <person name="Angelini C."/>
            <person name="Antonin V."/>
            <person name="Barry K.W."/>
            <person name="Bougher N.L."/>
            <person name="Buchanan P."/>
            <person name="Buyck B."/>
            <person name="Bense V."/>
            <person name="Catcheside P."/>
            <person name="Chovatia M."/>
            <person name="Cooper J."/>
            <person name="Damon W."/>
            <person name="Desjardin D."/>
            <person name="Finy P."/>
            <person name="Geml J."/>
            <person name="Haridas S."/>
            <person name="Hughes K."/>
            <person name="Justo A."/>
            <person name="Karasinski D."/>
            <person name="Kautmanova I."/>
            <person name="Kiss B."/>
            <person name="Kocsube S."/>
            <person name="Kotiranta H."/>
            <person name="LaButti K.M."/>
            <person name="Lechner B.E."/>
            <person name="Liimatainen K."/>
            <person name="Lipzen A."/>
            <person name="Lukacs Z."/>
            <person name="Mihaltcheva S."/>
            <person name="Morgado L.N."/>
            <person name="Niskanen T."/>
            <person name="Noordeloos M.E."/>
            <person name="Ohm R.A."/>
            <person name="Ortiz-Santana B."/>
            <person name="Ovrebo C."/>
            <person name="Racz N."/>
            <person name="Riley R."/>
            <person name="Savchenko A."/>
            <person name="Shiryaev A."/>
            <person name="Soop K."/>
            <person name="Spirin V."/>
            <person name="Szebenyi C."/>
            <person name="Tomsovsky M."/>
            <person name="Tulloss R.E."/>
            <person name="Uehling J."/>
            <person name="Grigoriev I.V."/>
            <person name="Vagvolgyi C."/>
            <person name="Papp T."/>
            <person name="Martin F.M."/>
            <person name="Miettinen O."/>
            <person name="Hibbett D.S."/>
            <person name="Nagy L.G."/>
        </authorList>
    </citation>
    <scope>NUCLEOTIDE SEQUENCE [LARGE SCALE GENOMIC DNA]</scope>
    <source>
        <strain evidence="1 2">NL-1719</strain>
    </source>
</reference>
<proteinExistence type="predicted"/>
<gene>
    <name evidence="1" type="ORF">BDN72DRAFT_897244</name>
</gene>
<name>A0ACD3AVT6_9AGAR</name>
<sequence length="254" mass="27253">MSQFTKLACLLSLAISTSAGLIARDTSSASSLQIRAGDTNDYDQVFDGTGTGSTDRDAAIEGDGYLTFTTSASTLAGCLHFCDLIQPCVFVNYYNEFNDPGASQPVHKCSAYSVVHDADDKTNFGGQILGMGLDPTYMQESVGYALEIPPTPDTPDGYELAFGPINAETSTDQSLNSDNFETYDVQGCADLCTNQPADPTFGLCKFFNIFRFSDGVPTTFRCNIFGLVSGEESTVEAGGTVVRFSRGYTRTDFP</sequence>
<dbReference type="Proteomes" id="UP000308600">
    <property type="component" value="Unassembled WGS sequence"/>
</dbReference>
<protein>
    <submittedName>
        <fullName evidence="1">Uncharacterized protein</fullName>
    </submittedName>
</protein>
<evidence type="ECO:0000313" key="1">
    <source>
        <dbReference type="EMBL" id="TFK69462.1"/>
    </source>
</evidence>
<evidence type="ECO:0000313" key="2">
    <source>
        <dbReference type="Proteomes" id="UP000308600"/>
    </source>
</evidence>
<keyword evidence="2" id="KW-1185">Reference proteome</keyword>